<reference evidence="3 4" key="1">
    <citation type="submission" date="2020-01" db="EMBL/GenBank/DDBJ databases">
        <title>Genomes of bacteria type strains.</title>
        <authorList>
            <person name="Chen J."/>
            <person name="Zhu S."/>
            <person name="Chen J."/>
        </authorList>
    </citation>
    <scope>NUCLEOTIDE SEQUENCE [LARGE SCALE GENOMIC DNA]</scope>
    <source>
        <strain evidence="3 4">KCTC 52919</strain>
    </source>
</reference>
<dbReference type="SUPFAM" id="SSF53807">
    <property type="entry name" value="Helical backbone' metal receptor"/>
    <property type="match status" value="1"/>
</dbReference>
<dbReference type="Gene3D" id="3.40.50.1980">
    <property type="entry name" value="Nitrogenase molybdenum iron protein domain"/>
    <property type="match status" value="2"/>
</dbReference>
<dbReference type="RefSeq" id="WP_163045326.1">
    <property type="nucleotide sequence ID" value="NZ_JAAAMJ010000016.1"/>
</dbReference>
<evidence type="ECO:0000313" key="3">
    <source>
        <dbReference type="EMBL" id="NDV88485.1"/>
    </source>
</evidence>
<dbReference type="InterPro" id="IPR002491">
    <property type="entry name" value="ABC_transptr_periplasmic_BD"/>
</dbReference>
<accession>A0A6L9ML84</accession>
<dbReference type="EMBL" id="JAAAMJ010000016">
    <property type="protein sequence ID" value="NDV88485.1"/>
    <property type="molecule type" value="Genomic_DNA"/>
</dbReference>
<proteinExistence type="predicted"/>
<dbReference type="AlphaFoldDB" id="A0A6L9ML84"/>
<evidence type="ECO:0000259" key="2">
    <source>
        <dbReference type="PROSITE" id="PS50983"/>
    </source>
</evidence>
<comment type="caution">
    <text evidence="3">The sequence shown here is derived from an EMBL/GenBank/DDBJ whole genome shotgun (WGS) entry which is preliminary data.</text>
</comment>
<gene>
    <name evidence="3" type="ORF">GTW51_17425</name>
</gene>
<protein>
    <submittedName>
        <fullName evidence="3">ABC transporter substrate-binding protein</fullName>
    </submittedName>
</protein>
<sequence>MRLSAIATAAVLCAVAAPAGAQAVAEPQRVIAIGGAITEILYALGEEDRVVAVDTTSLYPPQALAEKPNVGYMRQLSAEGVLSLSPDLILMDDGAGPQQAVDLIDAAGVAVQHMPTGYTVAELTGKVRTVSAAVGKAEAGETMAGTIDAGFEALAADLAGIEDRKRVLFILSLVDGRINAAGSGTGADAVIRLAGAENVFGDVEGYKILSSEAVAALEPDAILMVTRPGLEAVDPLTVPGLAATPAGQTGTVIRMDALHLLGFGPRTPDALRELAATLYPGIVPARTADVR</sequence>
<dbReference type="PANTHER" id="PTHR30535:SF4">
    <property type="entry name" value="HEMIN-BINDING PERIPLASMIC PROTEIN HMUT"/>
    <property type="match status" value="1"/>
</dbReference>
<keyword evidence="4" id="KW-1185">Reference proteome</keyword>
<keyword evidence="1" id="KW-0732">Signal</keyword>
<organism evidence="3 4">
    <name type="scientific">Aurantimonas aggregata</name>
    <dbReference type="NCBI Taxonomy" id="2047720"/>
    <lineage>
        <taxon>Bacteria</taxon>
        <taxon>Pseudomonadati</taxon>
        <taxon>Pseudomonadota</taxon>
        <taxon>Alphaproteobacteria</taxon>
        <taxon>Hyphomicrobiales</taxon>
        <taxon>Aurantimonadaceae</taxon>
        <taxon>Aurantimonas</taxon>
    </lineage>
</organism>
<evidence type="ECO:0000313" key="4">
    <source>
        <dbReference type="Proteomes" id="UP000476332"/>
    </source>
</evidence>
<name>A0A6L9ML84_9HYPH</name>
<dbReference type="PROSITE" id="PS50983">
    <property type="entry name" value="FE_B12_PBP"/>
    <property type="match status" value="1"/>
</dbReference>
<feature type="chain" id="PRO_5026710253" evidence="1">
    <location>
        <begin position="24"/>
        <end position="291"/>
    </location>
</feature>
<dbReference type="PANTHER" id="PTHR30535">
    <property type="entry name" value="VITAMIN B12-BINDING PROTEIN"/>
    <property type="match status" value="1"/>
</dbReference>
<dbReference type="Pfam" id="PF01497">
    <property type="entry name" value="Peripla_BP_2"/>
    <property type="match status" value="1"/>
</dbReference>
<feature type="domain" description="Fe/B12 periplasmic-binding" evidence="2">
    <location>
        <begin position="29"/>
        <end position="282"/>
    </location>
</feature>
<evidence type="ECO:0000256" key="1">
    <source>
        <dbReference type="SAM" id="SignalP"/>
    </source>
</evidence>
<feature type="signal peptide" evidence="1">
    <location>
        <begin position="1"/>
        <end position="23"/>
    </location>
</feature>
<dbReference type="Proteomes" id="UP000476332">
    <property type="component" value="Unassembled WGS sequence"/>
</dbReference>
<dbReference type="InterPro" id="IPR050902">
    <property type="entry name" value="ABC_Transporter_SBP"/>
</dbReference>